<sequence length="76" mass="8827">MNRPIMETDRANIENGQLISTRDAYLYSGLTRHSFDKYIRTKIPRKKLAGKNYYLSFEITEAINKLIRDATDGIES</sequence>
<accession>A0A382D8C3</accession>
<name>A0A382D8C3_9ZZZZ</name>
<dbReference type="EMBL" id="UINC01038005">
    <property type="protein sequence ID" value="SVB34359.1"/>
    <property type="molecule type" value="Genomic_DNA"/>
</dbReference>
<evidence type="ECO:0008006" key="2">
    <source>
        <dbReference type="Google" id="ProtNLM"/>
    </source>
</evidence>
<protein>
    <recommendedName>
        <fullName evidence="2">HTH merR-type domain-containing protein</fullName>
    </recommendedName>
</protein>
<reference evidence="1" key="1">
    <citation type="submission" date="2018-05" db="EMBL/GenBank/DDBJ databases">
        <authorList>
            <person name="Lanie J.A."/>
            <person name="Ng W.-L."/>
            <person name="Kazmierczak K.M."/>
            <person name="Andrzejewski T.M."/>
            <person name="Davidsen T.M."/>
            <person name="Wayne K.J."/>
            <person name="Tettelin H."/>
            <person name="Glass J.I."/>
            <person name="Rusch D."/>
            <person name="Podicherti R."/>
            <person name="Tsui H.-C.T."/>
            <person name="Winkler M.E."/>
        </authorList>
    </citation>
    <scope>NUCLEOTIDE SEQUENCE</scope>
</reference>
<evidence type="ECO:0000313" key="1">
    <source>
        <dbReference type="EMBL" id="SVB34359.1"/>
    </source>
</evidence>
<dbReference type="AlphaFoldDB" id="A0A382D8C3"/>
<gene>
    <name evidence="1" type="ORF">METZ01_LOCUS187213</name>
</gene>
<organism evidence="1">
    <name type="scientific">marine metagenome</name>
    <dbReference type="NCBI Taxonomy" id="408172"/>
    <lineage>
        <taxon>unclassified sequences</taxon>
        <taxon>metagenomes</taxon>
        <taxon>ecological metagenomes</taxon>
    </lineage>
</organism>
<proteinExistence type="predicted"/>